<dbReference type="KEGG" id="cfus:CYFUS_005702"/>
<evidence type="ECO:0000313" key="2">
    <source>
        <dbReference type="EMBL" id="ATB40254.1"/>
    </source>
</evidence>
<protein>
    <recommendedName>
        <fullName evidence="1">Knr4/Smi1-like domain-containing protein</fullName>
    </recommendedName>
</protein>
<dbReference type="InterPro" id="IPR018958">
    <property type="entry name" value="Knr4/Smi1-like_dom"/>
</dbReference>
<dbReference type="Gene3D" id="3.40.1580.10">
    <property type="entry name" value="SMI1/KNR4-like"/>
    <property type="match status" value="1"/>
</dbReference>
<dbReference type="SMART" id="SM00860">
    <property type="entry name" value="SMI1_KNR4"/>
    <property type="match status" value="1"/>
</dbReference>
<dbReference type="EMBL" id="CP022098">
    <property type="protein sequence ID" value="ATB40254.1"/>
    <property type="molecule type" value="Genomic_DNA"/>
</dbReference>
<feature type="domain" description="Knr4/Smi1-like" evidence="1">
    <location>
        <begin position="11"/>
        <end position="155"/>
    </location>
</feature>
<dbReference type="SUPFAM" id="SSF160631">
    <property type="entry name" value="SMI1/KNR4-like"/>
    <property type="match status" value="1"/>
</dbReference>
<dbReference type="RefSeq" id="WP_095988151.1">
    <property type="nucleotide sequence ID" value="NZ_CP022098.1"/>
</dbReference>
<reference evidence="2 3" key="1">
    <citation type="submission" date="2017-06" db="EMBL/GenBank/DDBJ databases">
        <title>Sequencing and comparative analysis of myxobacterial genomes.</title>
        <authorList>
            <person name="Rupp O."/>
            <person name="Goesmann A."/>
            <person name="Sogaard-Andersen L."/>
        </authorList>
    </citation>
    <scope>NUCLEOTIDE SEQUENCE [LARGE SCALE GENOMIC DNA]</scope>
    <source>
        <strain evidence="2 3">DSM 52655</strain>
    </source>
</reference>
<proteinExistence type="predicted"/>
<name>A0A250J8N3_9BACT</name>
<dbReference type="InterPro" id="IPR037883">
    <property type="entry name" value="Knr4/Smi1-like_sf"/>
</dbReference>
<dbReference type="Proteomes" id="UP000217257">
    <property type="component" value="Chromosome"/>
</dbReference>
<accession>A0A250J8N3</accession>
<evidence type="ECO:0000259" key="1">
    <source>
        <dbReference type="SMART" id="SM00860"/>
    </source>
</evidence>
<evidence type="ECO:0000313" key="3">
    <source>
        <dbReference type="Proteomes" id="UP000217257"/>
    </source>
</evidence>
<organism evidence="2 3">
    <name type="scientific">Cystobacter fuscus</name>
    <dbReference type="NCBI Taxonomy" id="43"/>
    <lineage>
        <taxon>Bacteria</taxon>
        <taxon>Pseudomonadati</taxon>
        <taxon>Myxococcota</taxon>
        <taxon>Myxococcia</taxon>
        <taxon>Myxococcales</taxon>
        <taxon>Cystobacterineae</taxon>
        <taxon>Archangiaceae</taxon>
        <taxon>Cystobacter</taxon>
    </lineage>
</organism>
<gene>
    <name evidence="2" type="ORF">CYFUS_005702</name>
</gene>
<sequence length="158" mass="17581">MSVIISESKAPLSANDLANVERELGVVLPDDYKSFMLQHNGGTTEPDGFAIRWREGQKGADDWKTSTLSRLYYVWNERLSNLVRNNKTTFKDRIPSDTITVGADAGGNQILLVVSGLNKGKVLFWVKDYEASDGDTSGYDNVGVLADSFEEFINHKLF</sequence>
<dbReference type="AlphaFoldDB" id="A0A250J8N3"/>
<dbReference type="Pfam" id="PF09346">
    <property type="entry name" value="SMI1_KNR4"/>
    <property type="match status" value="1"/>
</dbReference>